<evidence type="ECO:0000313" key="2">
    <source>
        <dbReference type="Proteomes" id="UP000077755"/>
    </source>
</evidence>
<proteinExistence type="predicted"/>
<reference evidence="1" key="1">
    <citation type="journal article" date="2016" name="Nat. Genet.">
        <title>A high-quality carrot genome assembly provides new insights into carotenoid accumulation and asterid genome evolution.</title>
        <authorList>
            <person name="Iorizzo M."/>
            <person name="Ellison S."/>
            <person name="Senalik D."/>
            <person name="Zeng P."/>
            <person name="Satapoomin P."/>
            <person name="Huang J."/>
            <person name="Bowman M."/>
            <person name="Iovene M."/>
            <person name="Sanseverino W."/>
            <person name="Cavagnaro P."/>
            <person name="Yildiz M."/>
            <person name="Macko-Podgorni A."/>
            <person name="Moranska E."/>
            <person name="Grzebelus E."/>
            <person name="Grzebelus D."/>
            <person name="Ashrafi H."/>
            <person name="Zheng Z."/>
            <person name="Cheng S."/>
            <person name="Spooner D."/>
            <person name="Van Deynze A."/>
            <person name="Simon P."/>
        </authorList>
    </citation>
    <scope>NUCLEOTIDE SEQUENCE</scope>
    <source>
        <tissue evidence="1">Leaf</tissue>
    </source>
</reference>
<name>A0A161YJU6_DAUCS</name>
<dbReference type="AlphaFoldDB" id="A0A161YJU6"/>
<protein>
    <submittedName>
        <fullName evidence="1">Uncharacterized protein</fullName>
    </submittedName>
</protein>
<sequence>MSWNVINATVRIYFVGNDKHPWTDMIVASNSDSGQTMILTVAHALQVEGMLVEEVEQDLRVKFYEDDEEYSIKICL</sequence>
<gene>
    <name evidence="1" type="ORF">DCAR_0519288</name>
</gene>
<keyword evidence="2" id="KW-1185">Reference proteome</keyword>
<reference evidence="1" key="2">
    <citation type="submission" date="2022-03" db="EMBL/GenBank/DDBJ databases">
        <title>Draft title - Genomic analysis of global carrot germplasm unveils the trajectory of domestication and the origin of high carotenoid orange carrot.</title>
        <authorList>
            <person name="Iorizzo M."/>
            <person name="Ellison S."/>
            <person name="Senalik D."/>
            <person name="Macko-Podgorni A."/>
            <person name="Grzebelus D."/>
            <person name="Bostan H."/>
            <person name="Rolling W."/>
            <person name="Curaba J."/>
            <person name="Simon P."/>
        </authorList>
    </citation>
    <scope>NUCLEOTIDE SEQUENCE</scope>
    <source>
        <tissue evidence="1">Leaf</tissue>
    </source>
</reference>
<dbReference type="Proteomes" id="UP000077755">
    <property type="component" value="Chromosome 5"/>
</dbReference>
<dbReference type="Gramene" id="KZM93619">
    <property type="protein sequence ID" value="KZM93619"/>
    <property type="gene ID" value="DCAR_016864"/>
</dbReference>
<dbReference type="EMBL" id="CP093347">
    <property type="protein sequence ID" value="WOG99932.1"/>
    <property type="molecule type" value="Genomic_DNA"/>
</dbReference>
<evidence type="ECO:0000313" key="1">
    <source>
        <dbReference type="EMBL" id="WOG99932.1"/>
    </source>
</evidence>
<accession>A0A161YJU6</accession>
<organism evidence="1 2">
    <name type="scientific">Daucus carota subsp. sativus</name>
    <name type="common">Carrot</name>
    <dbReference type="NCBI Taxonomy" id="79200"/>
    <lineage>
        <taxon>Eukaryota</taxon>
        <taxon>Viridiplantae</taxon>
        <taxon>Streptophyta</taxon>
        <taxon>Embryophyta</taxon>
        <taxon>Tracheophyta</taxon>
        <taxon>Spermatophyta</taxon>
        <taxon>Magnoliopsida</taxon>
        <taxon>eudicotyledons</taxon>
        <taxon>Gunneridae</taxon>
        <taxon>Pentapetalae</taxon>
        <taxon>asterids</taxon>
        <taxon>campanulids</taxon>
        <taxon>Apiales</taxon>
        <taxon>Apiaceae</taxon>
        <taxon>Apioideae</taxon>
        <taxon>Scandiceae</taxon>
        <taxon>Daucinae</taxon>
        <taxon>Daucus</taxon>
        <taxon>Daucus sect. Daucus</taxon>
    </lineage>
</organism>